<evidence type="ECO:0000256" key="2">
    <source>
        <dbReference type="RuleBase" id="RU362097"/>
    </source>
</evidence>
<gene>
    <name evidence="3" type="ORF">CDL10_08660</name>
</gene>
<sequence>MNSFYKFSKYILLLIIVVGLQSCVATKSYQKPELPNGFLTDTFVDSLPKQVAWQEFLTDSYLQEHIRTALSNNNDIRIALQNIEQSKAYLMQGKAAYLPTLNVGANYSHSVNSTNTMMGSLIGQRRHIDQYDLTATVGWEPDIWGKITSQKNMAEASYLQTLAAHQAVKTELIAMVASTYFELLALDEQKKIAEATIANREQSVETNQALKSSGRITEVAVKQAEAQWLSAQSLLIDINNSIKLKENAFNILLGKMPSEVERSATYSGEISTDLVREVPTEYVFNRPDVIASEMVFRNVFEQVNVARTNFFPTLNITATGGFQTVDFSKIFDVGSLFGNVLGGLTQPIFNKRQIRTQYEVSLSEQEKALYSYQQTLLLASKEISDAMDTFQSNEKKLSLKEKEFKAYSDAVEYSEELLNNGMASYIEVLTAKESQLSAELSIVNTQLAKHLALIKLYKSLGGGVN</sequence>
<dbReference type="Gene3D" id="1.20.1600.10">
    <property type="entry name" value="Outer membrane efflux proteins (OEP)"/>
    <property type="match status" value="1"/>
</dbReference>
<dbReference type="PROSITE" id="PS51257">
    <property type="entry name" value="PROKAR_LIPOPROTEIN"/>
    <property type="match status" value="1"/>
</dbReference>
<keyword evidence="2" id="KW-0564">Palmitate</keyword>
<dbReference type="Pfam" id="PF02321">
    <property type="entry name" value="OEP"/>
    <property type="match status" value="2"/>
</dbReference>
<dbReference type="InterPro" id="IPR003423">
    <property type="entry name" value="OMP_efflux"/>
</dbReference>
<evidence type="ECO:0000256" key="1">
    <source>
        <dbReference type="ARBA" id="ARBA00007613"/>
    </source>
</evidence>
<reference evidence="3 4" key="1">
    <citation type="submission" date="2017-06" db="EMBL/GenBank/DDBJ databases">
        <title>Description of Avrilella dinanensis gen. nov. sp. nov.</title>
        <authorList>
            <person name="Leyer C."/>
            <person name="Sassi M."/>
            <person name="Minet J."/>
            <person name="Kayal S."/>
            <person name="Cattoir V."/>
        </authorList>
    </citation>
    <scope>NUCLEOTIDE SEQUENCE [LARGE SCALE GENOMIC DNA]</scope>
    <source>
        <strain evidence="3 4">UR159</strain>
    </source>
</reference>
<dbReference type="InterPro" id="IPR010131">
    <property type="entry name" value="MdtP/NodT-like"/>
</dbReference>
<protein>
    <recommendedName>
        <fullName evidence="5">RND transporter</fullName>
    </recommendedName>
</protein>
<comment type="subcellular location">
    <subcellularLocation>
        <location evidence="2">Cell membrane</location>
        <topology evidence="2">Lipid-anchor</topology>
    </subcellularLocation>
</comment>
<dbReference type="RefSeq" id="WP_100678162.1">
    <property type="nucleotide sequence ID" value="NZ_NIPO01000001.1"/>
</dbReference>
<evidence type="ECO:0000313" key="3">
    <source>
        <dbReference type="EMBL" id="PJR04603.1"/>
    </source>
</evidence>
<dbReference type="AlphaFoldDB" id="A0A2M9R7C1"/>
<evidence type="ECO:0000313" key="4">
    <source>
        <dbReference type="Proteomes" id="UP000231960"/>
    </source>
</evidence>
<dbReference type="OrthoDB" id="9770517at2"/>
<comment type="similarity">
    <text evidence="1 2">Belongs to the outer membrane factor (OMF) (TC 1.B.17) family.</text>
</comment>
<dbReference type="Proteomes" id="UP000231960">
    <property type="component" value="Unassembled WGS sequence"/>
</dbReference>
<dbReference type="NCBIfam" id="TIGR01845">
    <property type="entry name" value="outer_NodT"/>
    <property type="match status" value="1"/>
</dbReference>
<comment type="caution">
    <text evidence="3">The sequence shown here is derived from an EMBL/GenBank/DDBJ whole genome shotgun (WGS) entry which is preliminary data.</text>
</comment>
<keyword evidence="4" id="KW-1185">Reference proteome</keyword>
<keyword evidence="2" id="KW-0449">Lipoprotein</keyword>
<dbReference type="GO" id="GO:0015562">
    <property type="term" value="F:efflux transmembrane transporter activity"/>
    <property type="evidence" value="ECO:0007669"/>
    <property type="project" value="InterPro"/>
</dbReference>
<evidence type="ECO:0008006" key="5">
    <source>
        <dbReference type="Google" id="ProtNLM"/>
    </source>
</evidence>
<keyword evidence="2" id="KW-1134">Transmembrane beta strand</keyword>
<keyword evidence="2" id="KW-0472">Membrane</keyword>
<dbReference type="EMBL" id="NIPO01000001">
    <property type="protein sequence ID" value="PJR04603.1"/>
    <property type="molecule type" value="Genomic_DNA"/>
</dbReference>
<dbReference type="GO" id="GO:0005886">
    <property type="term" value="C:plasma membrane"/>
    <property type="evidence" value="ECO:0007669"/>
    <property type="project" value="UniProtKB-SubCell"/>
</dbReference>
<keyword evidence="2" id="KW-0812">Transmembrane</keyword>
<proteinExistence type="inferred from homology"/>
<dbReference type="PANTHER" id="PTHR30203">
    <property type="entry name" value="OUTER MEMBRANE CATION EFFLUX PROTEIN"/>
    <property type="match status" value="1"/>
</dbReference>
<dbReference type="Gene3D" id="2.20.200.10">
    <property type="entry name" value="Outer membrane efflux proteins (OEP)"/>
    <property type="match status" value="1"/>
</dbReference>
<dbReference type="PANTHER" id="PTHR30203:SF33">
    <property type="entry name" value="BLR4455 PROTEIN"/>
    <property type="match status" value="1"/>
</dbReference>
<accession>A0A2M9R7C1</accession>
<organism evidence="3 4">
    <name type="scientific">Avrilella dinanensis</name>
    <dbReference type="NCBI Taxonomy" id="2008672"/>
    <lineage>
        <taxon>Bacteria</taxon>
        <taxon>Pseudomonadati</taxon>
        <taxon>Bacteroidota</taxon>
        <taxon>Flavobacteriia</taxon>
        <taxon>Flavobacteriales</taxon>
        <taxon>Flavobacteriaceae</taxon>
        <taxon>Avrilella</taxon>
    </lineage>
</organism>
<dbReference type="SUPFAM" id="SSF56954">
    <property type="entry name" value="Outer membrane efflux proteins (OEP)"/>
    <property type="match status" value="1"/>
</dbReference>
<name>A0A2M9R7C1_9FLAO</name>